<dbReference type="KEGG" id="orp:MOP44_10735"/>
<feature type="transmembrane region" description="Helical" evidence="1">
    <location>
        <begin position="254"/>
        <end position="273"/>
    </location>
</feature>
<keyword evidence="1" id="KW-0812">Transmembrane</keyword>
<keyword evidence="3" id="KW-1185">Reference proteome</keyword>
<accession>A0A9J7BYB9</accession>
<organism evidence="2 3">
    <name type="scientific">Occallatibacter riparius</name>
    <dbReference type="NCBI Taxonomy" id="1002689"/>
    <lineage>
        <taxon>Bacteria</taxon>
        <taxon>Pseudomonadati</taxon>
        <taxon>Acidobacteriota</taxon>
        <taxon>Terriglobia</taxon>
        <taxon>Terriglobales</taxon>
        <taxon>Acidobacteriaceae</taxon>
        <taxon>Occallatibacter</taxon>
    </lineage>
</organism>
<name>A0A9J7BYB9_9BACT</name>
<dbReference type="AlphaFoldDB" id="A0A9J7BYB9"/>
<evidence type="ECO:0000256" key="1">
    <source>
        <dbReference type="SAM" id="Phobius"/>
    </source>
</evidence>
<feature type="transmembrane region" description="Helical" evidence="1">
    <location>
        <begin position="158"/>
        <end position="178"/>
    </location>
</feature>
<keyword evidence="1" id="KW-0472">Membrane</keyword>
<dbReference type="Proteomes" id="UP001059380">
    <property type="component" value="Chromosome"/>
</dbReference>
<feature type="transmembrane region" description="Helical" evidence="1">
    <location>
        <begin position="215"/>
        <end position="248"/>
    </location>
</feature>
<protein>
    <submittedName>
        <fullName evidence="2">Uncharacterized protein</fullName>
    </submittedName>
</protein>
<dbReference type="EMBL" id="CP093313">
    <property type="protein sequence ID" value="UWZ86397.1"/>
    <property type="molecule type" value="Genomic_DNA"/>
</dbReference>
<sequence>MTHHFARLRRFHFNLPQRIAAVLLLAFLAQGFWLTAHQTLSDRDYQYARCGREMWEKPSPLAGYYTSCGNIHDGVIAYRAAGLPLTLNLLVERGLDQFRKPEDRVIQSGGQQGPQISTWELRHQMPHVLLLMRLPFLFVGGVLGGALWWVTRRLFGNFGGYTALALYCSSPAILKACVSPEPDILATLGIYAGIYTCIGVAHAMQGPRRKWRPRIVLLTLSFGLAAASHIAALPVVALLGLIAMLWIAEGRRSQILPIVLLACVGAVLLVFACYGFSPDAFSYLFRSAAGFVWFSSEPAKHFFSSLPNAGITIAAAASLVLYLGVRRSRYFGNTAPLLCALVLLLLVTTGVTASPWLWAQPFLLTFVGGIFADAYESPRPRLALTAGGSIVVLQAIVCILSLPGLI</sequence>
<feature type="transmembrane region" description="Helical" evidence="1">
    <location>
        <begin position="382"/>
        <end position="402"/>
    </location>
</feature>
<proteinExistence type="predicted"/>
<feature type="transmembrane region" description="Helical" evidence="1">
    <location>
        <begin position="130"/>
        <end position="151"/>
    </location>
</feature>
<feature type="transmembrane region" description="Helical" evidence="1">
    <location>
        <begin position="302"/>
        <end position="323"/>
    </location>
</feature>
<evidence type="ECO:0000313" key="2">
    <source>
        <dbReference type="EMBL" id="UWZ86397.1"/>
    </source>
</evidence>
<feature type="transmembrane region" description="Helical" evidence="1">
    <location>
        <begin position="330"/>
        <end position="351"/>
    </location>
</feature>
<gene>
    <name evidence="2" type="ORF">MOP44_10735</name>
</gene>
<keyword evidence="1" id="KW-1133">Transmembrane helix</keyword>
<reference evidence="2" key="1">
    <citation type="submission" date="2021-04" db="EMBL/GenBank/DDBJ databases">
        <title>Phylogenetic analysis of Acidobacteriaceae.</title>
        <authorList>
            <person name="Qiu L."/>
            <person name="Zhang Q."/>
        </authorList>
    </citation>
    <scope>NUCLEOTIDE SEQUENCE</scope>
    <source>
        <strain evidence="2">DSM 25168</strain>
    </source>
</reference>
<feature type="transmembrane region" description="Helical" evidence="1">
    <location>
        <begin position="184"/>
        <end position="203"/>
    </location>
</feature>
<evidence type="ECO:0000313" key="3">
    <source>
        <dbReference type="Proteomes" id="UP001059380"/>
    </source>
</evidence>
<dbReference type="RefSeq" id="WP_260796037.1">
    <property type="nucleotide sequence ID" value="NZ_CP093313.1"/>
</dbReference>